<sequence length="369" mass="38735">MKRIWTRAAAAAALCAVLLSGCSFSSEILSDHSAPSDPLTGQALQYPGERAAAVVIDNAPASTVQWGIGSASVVLEAQTEADAPTSLCLAYPAVSAMPTVGPVTLGQDLYWRLLSGQQVLPVQRGAGQFARNYLDYYNLRAVDALEVGRNAFTCDADWSSAPLWRTSGKAVLGVLDSLNLSSQLDELAASASSAVTSDSTGADTVLPTLPALLPQKAEPRLPEPDAEDAAAVQMHFGTQSTTAFAYSAESGTYGMLHADGTAQLDANTGTQAQFDNLLILFSSSTLRDDGRTLDYDLTLGGGVWLNGGRLWHITWTQGTDSTFLFYDSDGRQLSLCTGRSYLALVSSVTGDELAVQSSAGEELLAHAAA</sequence>
<organism evidence="1 2">
    <name type="scientific">Faecalibacterium langellae</name>
    <dbReference type="NCBI Taxonomy" id="3435293"/>
    <lineage>
        <taxon>Bacteria</taxon>
        <taxon>Bacillati</taxon>
        <taxon>Bacillota</taxon>
        <taxon>Clostridia</taxon>
        <taxon>Eubacteriales</taxon>
        <taxon>Oscillospiraceae</taxon>
        <taxon>Faecalibacterium</taxon>
    </lineage>
</organism>
<comment type="caution">
    <text evidence="1">The sequence shown here is derived from an EMBL/GenBank/DDBJ whole genome shotgun (WGS) entry which is preliminary data.</text>
</comment>
<evidence type="ECO:0000313" key="1">
    <source>
        <dbReference type="EMBL" id="PDX61680.1"/>
    </source>
</evidence>
<proteinExistence type="predicted"/>
<name>A0ACC9D145_9FIRM</name>
<dbReference type="EMBL" id="NMTR01000012">
    <property type="protein sequence ID" value="PDX61680.1"/>
    <property type="molecule type" value="Genomic_DNA"/>
</dbReference>
<reference evidence="1 2" key="1">
    <citation type="journal article" date="2017" name="Front. Microbiol.">
        <title>New Insights into the Diversity of the Genus Faecalibacterium.</title>
        <authorList>
            <person name="Benevides L."/>
            <person name="Burman S."/>
            <person name="Martin R."/>
            <person name="Robert V."/>
            <person name="Thomas M."/>
            <person name="Miquel S."/>
            <person name="Chain F."/>
            <person name="Sokol H."/>
            <person name="Bermudez-Humaran L.G."/>
            <person name="Morrison M."/>
            <person name="Langella P."/>
            <person name="Azevedo V.A."/>
            <person name="Chatel J.M."/>
            <person name="Soares S."/>
        </authorList>
    </citation>
    <scope>NUCLEOTIDE SEQUENCE [LARGE SCALE GENOMIC DNA]</scope>
    <source>
        <strain evidence="2">CNCM I-4541</strain>
    </source>
</reference>
<accession>A0ACC9D145</accession>
<dbReference type="Proteomes" id="UP000220959">
    <property type="component" value="Unassembled WGS sequence"/>
</dbReference>
<keyword evidence="2" id="KW-1185">Reference proteome</keyword>
<gene>
    <name evidence="1" type="ORF">CGS49_04575</name>
</gene>
<protein>
    <submittedName>
        <fullName evidence="1">Uncharacterized protein</fullName>
    </submittedName>
</protein>
<evidence type="ECO:0000313" key="2">
    <source>
        <dbReference type="Proteomes" id="UP000220959"/>
    </source>
</evidence>